<name>A0A1G2CLS1_9BACT</name>
<dbReference type="AlphaFoldDB" id="A0A1G2CLS1"/>
<accession>A0A1G2CLS1</accession>
<sequence>MPQRRRHRDTYLVFHVREGRIAEKVALLSAGNRGQAFEYARIATRGKQGEGEPLVARKLGRREVISLGELFTPTEADEERIARALQRRETRRELAACSQNKFA</sequence>
<proteinExistence type="predicted"/>
<comment type="caution">
    <text evidence="1">The sequence shown here is derived from an EMBL/GenBank/DDBJ whole genome shotgun (WGS) entry which is preliminary data.</text>
</comment>
<gene>
    <name evidence="1" type="ORF">A2946_02530</name>
</gene>
<dbReference type="Proteomes" id="UP000178348">
    <property type="component" value="Unassembled WGS sequence"/>
</dbReference>
<protein>
    <submittedName>
        <fullName evidence="1">Uncharacterized protein</fullName>
    </submittedName>
</protein>
<evidence type="ECO:0000313" key="1">
    <source>
        <dbReference type="EMBL" id="OGZ02346.1"/>
    </source>
</evidence>
<reference evidence="1 2" key="1">
    <citation type="journal article" date="2016" name="Nat. Commun.">
        <title>Thousands of microbial genomes shed light on interconnected biogeochemical processes in an aquifer system.</title>
        <authorList>
            <person name="Anantharaman K."/>
            <person name="Brown C.T."/>
            <person name="Hug L.A."/>
            <person name="Sharon I."/>
            <person name="Castelle C.J."/>
            <person name="Probst A.J."/>
            <person name="Thomas B.C."/>
            <person name="Singh A."/>
            <person name="Wilkins M.J."/>
            <person name="Karaoz U."/>
            <person name="Brodie E.L."/>
            <person name="Williams K.H."/>
            <person name="Hubbard S.S."/>
            <person name="Banfield J.F."/>
        </authorList>
    </citation>
    <scope>NUCLEOTIDE SEQUENCE [LARGE SCALE GENOMIC DNA]</scope>
</reference>
<organism evidence="1 2">
    <name type="scientific">Candidatus Liptonbacteria bacterium RIFCSPLOWO2_01_FULL_53_13</name>
    <dbReference type="NCBI Taxonomy" id="1798651"/>
    <lineage>
        <taxon>Bacteria</taxon>
        <taxon>Candidatus Liptoniibacteriota</taxon>
    </lineage>
</organism>
<evidence type="ECO:0000313" key="2">
    <source>
        <dbReference type="Proteomes" id="UP000178348"/>
    </source>
</evidence>
<dbReference type="EMBL" id="MHLB01000016">
    <property type="protein sequence ID" value="OGZ02346.1"/>
    <property type="molecule type" value="Genomic_DNA"/>
</dbReference>